<reference evidence="1" key="4">
    <citation type="submission" date="2025-08" db="UniProtKB">
        <authorList>
            <consortium name="Ensembl"/>
        </authorList>
    </citation>
    <scope>IDENTIFICATION</scope>
</reference>
<dbReference type="Proteomes" id="UP000005640">
    <property type="component" value="Chromosome 15"/>
</dbReference>
<evidence type="ECO:0007829" key="3">
    <source>
        <dbReference type="PeptideAtlas" id="A0A6I8PRA7"/>
    </source>
</evidence>
<proteinExistence type="evidence at protein level"/>
<keyword evidence="2" id="KW-1185">Reference proteome</keyword>
<dbReference type="EMBL" id="AC090888">
    <property type="status" value="NOT_ANNOTATED_CDS"/>
    <property type="molecule type" value="Genomic_DNA"/>
</dbReference>
<dbReference type="ExpressionAtlas" id="A0A6I8PRA7">
    <property type="expression patterns" value="baseline and differential"/>
</dbReference>
<reference evidence="1" key="5">
    <citation type="submission" date="2025-09" db="UniProtKB">
        <authorList>
            <consortium name="Ensembl"/>
        </authorList>
    </citation>
    <scope>IDENTIFICATION</scope>
</reference>
<dbReference type="MassIVE" id="A0A6I8PRA7"/>
<sequence length="25" mass="2598">MAAAAKPNNLSLVVHGPGDLRLLHC</sequence>
<dbReference type="HGNC" id="HGNC:11184">
    <property type="gene designation" value="SORD"/>
</dbReference>
<reference evidence="1 2" key="2">
    <citation type="journal article" date="2004" name="Nature">
        <title>Finishing the euchromatic sequence of the human genome.</title>
        <authorList>
            <consortium name="International Human Genome Sequencing Consortium"/>
        </authorList>
    </citation>
    <scope>NUCLEOTIDE SEQUENCE [LARGE SCALE GENOMIC DNA]</scope>
</reference>
<gene>
    <name evidence="1" type="primary">SORD</name>
</gene>
<evidence type="ECO:0007829" key="4">
    <source>
        <dbReference type="ProteomicsDB" id="A0A6I8PRA7"/>
    </source>
</evidence>
<reference evidence="1 2" key="1">
    <citation type="journal article" date="2001" name="Nature">
        <title>Initial sequencing and analysis of the human genome.</title>
        <authorList>
            <consortium name="International Human Genome Sequencing Consortium"/>
            <person name="Lander E.S."/>
            <person name="Linton L.M."/>
            <person name="Birren B."/>
            <person name="Nusbaum C."/>
            <person name="Zody M.C."/>
            <person name="Baldwin J."/>
            <person name="Devon K."/>
            <person name="Dewar K."/>
            <person name="Doyle M."/>
            <person name="FitzHugh W."/>
            <person name="Funke R."/>
            <person name="Gage D."/>
            <person name="Harris K."/>
            <person name="Heaford A."/>
            <person name="Howland J."/>
            <person name="Kann L."/>
            <person name="Lehoczky J."/>
            <person name="LeVine R."/>
            <person name="McEwan P."/>
            <person name="McKernan K."/>
            <person name="Meldrim J."/>
            <person name="Mesirov J.P."/>
            <person name="Miranda C."/>
            <person name="Morris W."/>
            <person name="Naylor J."/>
            <person name="Raymond C."/>
            <person name="Rosetti M."/>
            <person name="Santos R."/>
            <person name="Sheridan A."/>
            <person name="Sougnez C."/>
            <person name="Stange-Thomann N."/>
            <person name="Stojanovic N."/>
            <person name="Subramanian A."/>
            <person name="Wyman D."/>
            <person name="Rogers J."/>
            <person name="Sulston J."/>
            <person name="Ainscough R."/>
            <person name="Beck S."/>
            <person name="Bentley D."/>
            <person name="Burton J."/>
            <person name="Clee C."/>
            <person name="Carter N."/>
            <person name="Coulson A."/>
            <person name="Deadman R."/>
            <person name="Deloukas P."/>
            <person name="Dunham A."/>
            <person name="Dunham I."/>
            <person name="Durbin R."/>
            <person name="French L."/>
            <person name="Grafham D."/>
            <person name="Gregory S."/>
            <person name="Hubbard T."/>
            <person name="Humphray S."/>
            <person name="Hunt A."/>
            <person name="Jones M."/>
            <person name="Lloyd C."/>
            <person name="McMurray A."/>
            <person name="Matthews L."/>
            <person name="Mercer S."/>
            <person name="Milne S."/>
            <person name="Mullikin J.C."/>
            <person name="Mungall A."/>
            <person name="Plumb R."/>
            <person name="Ross M."/>
            <person name="Shownkeen R."/>
            <person name="Sims S."/>
            <person name="Waterston R.H."/>
            <person name="Wilson R.K."/>
            <person name="Hillier L.W."/>
            <person name="McPherson J.D."/>
            <person name="Marra M.A."/>
            <person name="Mardis E.R."/>
            <person name="Fulton L.A."/>
            <person name="Chinwalla A.T."/>
            <person name="Pepin K.H."/>
            <person name="Gish W.R."/>
            <person name="Chissoe S.L."/>
            <person name="Wendl M.C."/>
            <person name="Delehaunty K.D."/>
            <person name="Miner T.L."/>
            <person name="Delehaunty A."/>
            <person name="Kramer J.B."/>
            <person name="Cook L.L."/>
            <person name="Fulton R.S."/>
            <person name="Johnson D.L."/>
            <person name="Minx P.J."/>
            <person name="Clifton S.W."/>
            <person name="Hawkins T."/>
            <person name="Branscomb E."/>
            <person name="Predki P."/>
            <person name="Richardson P."/>
            <person name="Wenning S."/>
            <person name="Slezak T."/>
            <person name="Doggett N."/>
            <person name="Cheng J.F."/>
            <person name="Olsen A."/>
            <person name="Lucas S."/>
            <person name="Elkin C."/>
            <person name="Uberbacher E."/>
            <person name="Frazier M."/>
            <person name="Gibbs R.A."/>
            <person name="Muzny D.M."/>
            <person name="Scherer S.E."/>
            <person name="Bouck J.B."/>
            <person name="Sodergren E.J."/>
            <person name="Worley K.C."/>
            <person name="Rives C.M."/>
            <person name="Gorrell J.H."/>
            <person name="Metzker M.L."/>
            <person name="Naylor S.L."/>
            <person name="Kucherlapati R.S."/>
            <person name="Nelson D.L."/>
            <person name="Weinstock G.M."/>
            <person name="Sakaki Y."/>
            <person name="Fujiyama A."/>
            <person name="Hattori M."/>
            <person name="Yada T."/>
            <person name="Toyoda A."/>
            <person name="Itoh T."/>
            <person name="Kawagoe C."/>
            <person name="Watanabe H."/>
            <person name="Totoki Y."/>
            <person name="Taylor T."/>
            <person name="Weissenbach J."/>
            <person name="Heilig R."/>
            <person name="Saurin W."/>
            <person name="Artiguenave F."/>
            <person name="Brottier P."/>
            <person name="Bruls T."/>
            <person name="Pelletier E."/>
            <person name="Robert C."/>
            <person name="Wincker P."/>
            <person name="Smith D.R."/>
            <person name="Doucette-Stamm L."/>
            <person name="Rubenfield M."/>
            <person name="Weinstock K."/>
            <person name="Lee H.M."/>
            <person name="Dubois J."/>
            <person name="Rosenthal A."/>
            <person name="Platzer M."/>
            <person name="Nyakatura G."/>
            <person name="Taudien S."/>
            <person name="Rump A."/>
            <person name="Yang H."/>
            <person name="Yu J."/>
            <person name="Wang J."/>
            <person name="Huang G."/>
            <person name="Gu J."/>
            <person name="Hood L."/>
            <person name="Rowen L."/>
            <person name="Madan A."/>
            <person name="Qin S."/>
            <person name="Davis R.W."/>
            <person name="Federspiel N.A."/>
            <person name="Abola A.P."/>
            <person name="Proctor M.J."/>
            <person name="Myers R.M."/>
            <person name="Schmutz J."/>
            <person name="Dickson M."/>
            <person name="Grimwood J."/>
            <person name="Cox D.R."/>
            <person name="Olson M.V."/>
            <person name="Kaul R."/>
            <person name="Raymond C."/>
            <person name="Shimizu N."/>
            <person name="Kawasaki K."/>
            <person name="Minoshima S."/>
            <person name="Evans G.A."/>
            <person name="Athanasiou M."/>
            <person name="Schultz R."/>
            <person name="Roe B.A."/>
            <person name="Chen F."/>
            <person name="Pan H."/>
            <person name="Ramser J."/>
            <person name="Lehrach H."/>
            <person name="Reinhardt R."/>
            <person name="McCombie W.R."/>
            <person name="de la Bastide M."/>
            <person name="Dedhia N."/>
            <person name="Blocker H."/>
            <person name="Hornischer K."/>
            <person name="Nordsiek G."/>
            <person name="Agarwala R."/>
            <person name="Aravind L."/>
            <person name="Bailey J.A."/>
            <person name="Bateman A."/>
            <person name="Batzoglou S."/>
            <person name="Birney E."/>
            <person name="Bork P."/>
            <person name="Brown D.G."/>
            <person name="Burge C.B."/>
            <person name="Cerutti L."/>
            <person name="Chen H.C."/>
            <person name="Church D."/>
            <person name="Clamp M."/>
            <person name="Copley R.R."/>
            <person name="Doerks T."/>
            <person name="Eddy S.R."/>
            <person name="Eichler E.E."/>
            <person name="Furey T.S."/>
            <person name="Galagan J."/>
            <person name="Gilbert J.G."/>
            <person name="Harmon C."/>
            <person name="Hayashizaki Y."/>
            <person name="Haussler D."/>
            <person name="Hermjakob H."/>
            <person name="Hokamp K."/>
            <person name="Jang W."/>
            <person name="Johnson L.S."/>
            <person name="Jones T.A."/>
            <person name="Kasif S."/>
            <person name="Kaspryzk A."/>
            <person name="Kennedy S."/>
            <person name="Kent W.J."/>
            <person name="Kitts P."/>
            <person name="Koonin E.V."/>
            <person name="Korf I."/>
            <person name="Kulp D."/>
            <person name="Lancet D."/>
            <person name="Lowe T.M."/>
            <person name="McLysaght A."/>
            <person name="Mikkelsen T."/>
            <person name="Moran J.V."/>
            <person name="Mulder N."/>
            <person name="Pollara V.J."/>
            <person name="Ponting C.P."/>
            <person name="Schuler G."/>
            <person name="Schultz J."/>
            <person name="Slater G."/>
            <person name="Smit A.F."/>
            <person name="Stupka E."/>
            <person name="Szustakowski J."/>
            <person name="Thierry-Mieg D."/>
            <person name="Thierry-Mieg J."/>
            <person name="Wagner L."/>
            <person name="Wallis J."/>
            <person name="Wheeler R."/>
            <person name="Williams A."/>
            <person name="Wolf Y.I."/>
            <person name="Wolfe K.H."/>
            <person name="Yang S.P."/>
            <person name="Yeh R.F."/>
            <person name="Collins F."/>
            <person name="Guyer M.S."/>
            <person name="Peterson J."/>
            <person name="Felsenfeld A."/>
            <person name="Wetterstrand K.A."/>
            <person name="Patrinos A."/>
            <person name="Morgan M.J."/>
            <person name="de Jong P."/>
            <person name="Catanese J.J."/>
            <person name="Osoegawa K."/>
            <person name="Shizuya H."/>
            <person name="Choi S."/>
            <person name="Chen Y.J."/>
        </authorList>
    </citation>
    <scope>NUCLEOTIDE SEQUENCE [LARGE SCALE GENOMIC DNA]</scope>
</reference>
<accession>A0A6I8PRA7</accession>
<dbReference type="OrthoDB" id="1879366at2759"/>
<dbReference type="Ensembl" id="ENST00000674211.1">
    <property type="protein sequence ID" value="ENSP00000501348.1"/>
    <property type="gene ID" value="ENSG00000140263.16"/>
</dbReference>
<protein>
    <submittedName>
        <fullName evidence="1">Sorbitol dehydrogenase</fullName>
    </submittedName>
</protein>
<keyword evidence="3 4" id="KW-1267">Proteomics identification</keyword>
<dbReference type="EMBL" id="KC877541">
    <property type="status" value="NOT_ANNOTATED_CDS"/>
    <property type="molecule type" value="Genomic_DNA"/>
</dbReference>
<dbReference type="OpenTargets" id="ENSG00000140263"/>
<dbReference type="EMBL" id="AC091117">
    <property type="status" value="NOT_ANNOTATED_CDS"/>
    <property type="molecule type" value="Genomic_DNA"/>
</dbReference>
<dbReference type="Bgee" id="ENSG00000140263">
    <property type="expression patterns" value="Expressed in right lobe of thyroid gland and 128 other cell types or tissues"/>
</dbReference>
<reference evidence="1 2" key="3">
    <citation type="journal article" date="2006" name="Nature">
        <title>Analysis of the DNA sequence and duplication history of human chromosome 15.</title>
        <authorList>
            <person name="Zody M.C."/>
            <person name="Garber M."/>
            <person name="Sharpe T."/>
            <person name="Young S.K."/>
            <person name="Rowen L."/>
            <person name="O'Neill K."/>
            <person name="Whittaker C.A."/>
            <person name="Kamal M."/>
            <person name="Chang J.L."/>
            <person name="Cuomo C.A."/>
            <person name="Dewar K."/>
            <person name="FitzGerald M.G."/>
            <person name="Kodira C.D."/>
            <person name="Madan A."/>
            <person name="Qin S."/>
            <person name="Yang X."/>
            <person name="Abbasi N."/>
            <person name="Abouelleil A."/>
            <person name="Arachchi H.M."/>
            <person name="Baradarani L."/>
            <person name="Birditt B."/>
            <person name="Bloom S."/>
            <person name="Bloom T."/>
            <person name="Borowsky M.L."/>
            <person name="Burke J."/>
            <person name="Butler J."/>
            <person name="Cook A."/>
            <person name="DeArellano K."/>
            <person name="DeCaprio D."/>
            <person name="Dorris L.III."/>
            <person name="Dors M."/>
            <person name="Eichler E.E."/>
            <person name="Engels R."/>
            <person name="Fahey J."/>
            <person name="Fleetwood P."/>
            <person name="Friedman C."/>
            <person name="Gearin G."/>
            <person name="Hall J.L."/>
            <person name="Hensley G."/>
            <person name="Johnson E."/>
            <person name="Jones C."/>
            <person name="Kamat A."/>
            <person name="Kaur A."/>
            <person name="Locke D.P."/>
            <person name="Madan A."/>
            <person name="Munson G."/>
            <person name="Jaffe D.B."/>
            <person name="Lui A."/>
            <person name="Macdonald P."/>
            <person name="Mauceli E."/>
            <person name="Naylor J.W."/>
            <person name="Nesbitt R."/>
            <person name="Nicol R."/>
            <person name="O'Leary S.B."/>
            <person name="Ratcliffe A."/>
            <person name="Rounsley S."/>
            <person name="She X."/>
            <person name="Sneddon K.M."/>
            <person name="Stewart S."/>
            <person name="Sougnez C."/>
            <person name="Stone S.M."/>
            <person name="Topham K."/>
            <person name="Vincent D."/>
            <person name="Wang S."/>
            <person name="Zimmer A.R."/>
            <person name="Birren B.W."/>
            <person name="Hood L."/>
            <person name="Lander E.S."/>
            <person name="Nusbaum C."/>
        </authorList>
    </citation>
    <scope>NUCLEOTIDE SEQUENCE [LARGE SCALE GENOMIC DNA]</scope>
</reference>
<evidence type="ECO:0000313" key="1">
    <source>
        <dbReference type="Ensembl" id="ENSP00000501348.1"/>
    </source>
</evidence>
<evidence type="ECO:0000313" key="2">
    <source>
        <dbReference type="Proteomes" id="UP000005640"/>
    </source>
</evidence>
<name>A0A6I8PRA7_HUMAN</name>
<organism evidence="1 2">
    <name type="scientific">Homo sapiens</name>
    <name type="common">Human</name>
    <dbReference type="NCBI Taxonomy" id="9606"/>
    <lineage>
        <taxon>Eukaryota</taxon>
        <taxon>Metazoa</taxon>
        <taxon>Chordata</taxon>
        <taxon>Craniata</taxon>
        <taxon>Vertebrata</taxon>
        <taxon>Euteleostomi</taxon>
        <taxon>Mammalia</taxon>
        <taxon>Eutheria</taxon>
        <taxon>Euarchontoglires</taxon>
        <taxon>Primates</taxon>
        <taxon>Haplorrhini</taxon>
        <taxon>Catarrhini</taxon>
        <taxon>Hominidae</taxon>
        <taxon>Homo</taxon>
    </lineage>
</organism>
<dbReference type="AlphaFoldDB" id="A0A6I8PRA7"/>
<dbReference type="Ensembl" id="ENST00000674211.1">
    <property type="protein sequence ID" value="ENSP00000501348.1"/>
    <property type="gene ID" value="ENSG00000140263.15"/>
</dbReference>
<dbReference type="GeneTree" id="ENSGT00550000074781"/>
<dbReference type="Antibodypedia" id="24307">
    <property type="antibodies" value="582 antibodies from 31 providers"/>
</dbReference>